<gene>
    <name evidence="5" type="ORF">PGLA1383_LOCUS43296</name>
</gene>
<dbReference type="InterPro" id="IPR002656">
    <property type="entry name" value="Acyl_transf_3_dom"/>
</dbReference>
<keyword evidence="6" id="KW-1185">Reference proteome</keyword>
<feature type="transmembrane region" description="Helical" evidence="2">
    <location>
        <begin position="1744"/>
        <end position="1763"/>
    </location>
</feature>
<dbReference type="InterPro" id="IPR024072">
    <property type="entry name" value="DHFR-like_dom_sf"/>
</dbReference>
<feature type="transmembrane region" description="Helical" evidence="2">
    <location>
        <begin position="1485"/>
        <end position="1503"/>
    </location>
</feature>
<dbReference type="GO" id="GO:0009231">
    <property type="term" value="P:riboflavin biosynthetic process"/>
    <property type="evidence" value="ECO:0007669"/>
    <property type="project" value="InterPro"/>
</dbReference>
<sequence>MQLKAASGRGGGAASSRSPSVSLPARVLLSCTRDPITLTEMSQRMSDMKGAGRFQARVDALRELETLGLGAVRETRRRTEQAPNGFNVQFRRALLNAEVVSRLQELGVPEQLFRPSISAVEVSSLPMEGAGANFFCVQAERGERPVRRFESNSDLDSKLVRLRDLASIFPPPGSVAEKSDSRPVGSFRASTPTSLAGHHGNQMPASDVLRMLGGGIRKSQKSSAEKTKSCHRSADDADLTRVQTRPSKQTRKTPSDTPVLDSSSQFKSMKAPARQHLADIEKDLWKCGWQEQEIHKQLRSEAKAYSSGSRSQQSELVIIDEIHRCGEAGPQAPKGMKRAASKICNSDVILKRPAASLQRPAAASERSAPAGMVARKISPVAKDLQAIDITFVPVPGFQVKEQLERVLLTYKLACTRDTTDINIKFLSTWAATLKAHDAPWAAMAYYIRTKKNGDELYTVHCRSCSPPCSFRPTAIRSTSLQAWALWGTVSNERTSLKKAEETRGRPPQKDQVFPVVFEKQTDKVLCNRKQLESFVKETFSKDKYIKVTAFCVYGFLAAHVSKTTGPHADGMTEYNMNVQEKWLLSERRLQLLMERRRDILQELSQPLNPASKQWRDVDFEFLVASANPCSAAGMTAGDERLRAVAARVDGPRTQIPLLCSAQLAETIQKLSHPDYVILCLDGKFRMTFGDYVVVFEAAAAMNLNFGPSQVKQWHSDMRLGIAKARSQIVSHAVPVSDWAHVTGVTTEGRSGIFNVLAKRLSPHVLDSSLKEYTFIAKWVCFTRAICNVYIFNILWLHLFKHLEESEGDRGAAAVKSLKRYHFSMVAIREEELWDANWRIGYDRVLVGAGAGSACQESWHSTVLANTIPQTYKSPGDLVRSLSGFAKSRLHQLRSERPSLPLWPAASYEADAPGKTKVDTFLVHGLSLRAEGRPTASELLQSGLCRNMAGQDSTDHAWYVVPRTLWRRVQVDTATMIKGKSMGVIVENMGAANVDWKLAENMFRNWCFVTTGPLVQEFWQQKLTKPAERTKHELALCTPCEEQAVQGPCEHAYAVLVCTGAISLQSCMDAKATPGRPPKNAGELQSLAGSRSTSTASVLQPGPRTIERQSAIASSSRPSSCASSSQTQTMSSQAQEMQRLLAKTGLCQPSVLDMVNAEEITVATLAVMDVVSTKQCFGITVGAAAGLRAAAIAQSFTAEDHDAAVMSQQSVRMTSRPSTSNKVNEVTELTESRSGEVDHQAQVRGPTLRKTNFDLVTEVLGCHKMPLGPGRLGSQRKEASVGDKYQVAMLPSVSMEVKDMIAAGFATGKKKSSAVYLMASRGLDLQAVFKELGSRGVLQLMVEGGAVLQGKLLKADLCQELRVYFGATLLGSSAQPWAQTGLTSTIGEAKFWQLRDLRRLGQALKELCSGALSPEARRQELGFGAILVATDSALCHFRSGSHQVWSTWTGQDSSAQHGLALKVICGRFLPDAHGGFWLAGKHRLNVAVNFFVVLSGFVTHWVCGCRIPRSGAELRSFYLNRLSRVVLCFWLSVVLSVLISWWERSFDLDGIWHVLRCMFFVSEHWVTHVFQQHNPGDQARTMISDQIQASHDEVPGDSFQSCPNAGTWTVESLVPCWLLYPVLSRLLVFVEASAEAWGLALLALGCWAVWTVPLLMAEMAPGGRMDGYQTFSYLWPGAWLPDFTVGLVAAALTRRQVAWDAADELSIGEFNCGSHQDEASSSSSEAAELGSAECIKLRRRNRGRLADSAAVLLASFVIFTPSSVGLVPSTAPWLDQKEGGREALFSHCFSPLIAAFLVGSSSNSDGAGGLVSRLLGKKSLAGLGAYSLEAYLFQEPLFRCILHFVPNLSDSAEGFVFFFLLLWLLAGLFAEYVEAPALQMLGTKQTVEDSDDEC</sequence>
<feature type="domain" description="Acyltransferase 3" evidence="3">
    <location>
        <begin position="1485"/>
        <end position="1862"/>
    </location>
</feature>
<evidence type="ECO:0000259" key="3">
    <source>
        <dbReference type="Pfam" id="PF01757"/>
    </source>
</evidence>
<keyword evidence="2" id="KW-0472">Membrane</keyword>
<feature type="compositionally biased region" description="Basic and acidic residues" evidence="1">
    <location>
        <begin position="223"/>
        <end position="239"/>
    </location>
</feature>
<organism evidence="5 6">
    <name type="scientific">Polarella glacialis</name>
    <name type="common">Dinoflagellate</name>
    <dbReference type="NCBI Taxonomy" id="89957"/>
    <lineage>
        <taxon>Eukaryota</taxon>
        <taxon>Sar</taxon>
        <taxon>Alveolata</taxon>
        <taxon>Dinophyceae</taxon>
        <taxon>Suessiales</taxon>
        <taxon>Suessiaceae</taxon>
        <taxon>Polarella</taxon>
    </lineage>
</organism>
<feature type="transmembrane region" description="Helical" evidence="2">
    <location>
        <begin position="1635"/>
        <end position="1655"/>
    </location>
</feature>
<protein>
    <submittedName>
        <fullName evidence="5">Uncharacterized protein</fullName>
    </submittedName>
</protein>
<feature type="domain" description="Bacterial bifunctional deaminase-reductase C-terminal" evidence="4">
    <location>
        <begin position="1314"/>
        <end position="1392"/>
    </location>
</feature>
<evidence type="ECO:0000259" key="4">
    <source>
        <dbReference type="Pfam" id="PF01872"/>
    </source>
</evidence>
<keyword evidence="2" id="KW-1133">Transmembrane helix</keyword>
<reference evidence="5" key="1">
    <citation type="submission" date="2021-02" db="EMBL/GenBank/DDBJ databases">
        <authorList>
            <person name="Dougan E. K."/>
            <person name="Rhodes N."/>
            <person name="Thang M."/>
            <person name="Chan C."/>
        </authorList>
    </citation>
    <scope>NUCLEOTIDE SEQUENCE</scope>
</reference>
<dbReference type="GO" id="GO:0008703">
    <property type="term" value="F:5-amino-6-(5-phosphoribosylamino)uracil reductase activity"/>
    <property type="evidence" value="ECO:0007669"/>
    <property type="project" value="InterPro"/>
</dbReference>
<comment type="caution">
    <text evidence="5">The sequence shown here is derived from an EMBL/GenBank/DDBJ whole genome shotgun (WGS) entry which is preliminary data.</text>
</comment>
<accession>A0A813GGT6</accession>
<evidence type="ECO:0000256" key="1">
    <source>
        <dbReference type="SAM" id="MobiDB-lite"/>
    </source>
</evidence>
<dbReference type="Pfam" id="PF01872">
    <property type="entry name" value="RibD_C"/>
    <property type="match status" value="1"/>
</dbReference>
<dbReference type="EMBL" id="CAJNNV010028961">
    <property type="protein sequence ID" value="CAE8626366.1"/>
    <property type="molecule type" value="Genomic_DNA"/>
</dbReference>
<feature type="transmembrane region" description="Helical" evidence="2">
    <location>
        <begin position="1853"/>
        <end position="1872"/>
    </location>
</feature>
<feature type="compositionally biased region" description="Polar residues" evidence="1">
    <location>
        <begin position="1086"/>
        <end position="1097"/>
    </location>
</feature>
<evidence type="ECO:0000313" key="6">
    <source>
        <dbReference type="Proteomes" id="UP000654075"/>
    </source>
</evidence>
<dbReference type="Pfam" id="PF01757">
    <property type="entry name" value="Acyl_transf_3"/>
    <property type="match status" value="1"/>
</dbReference>
<keyword evidence="2" id="KW-0812">Transmembrane</keyword>
<evidence type="ECO:0000256" key="2">
    <source>
        <dbReference type="SAM" id="Phobius"/>
    </source>
</evidence>
<dbReference type="Proteomes" id="UP000654075">
    <property type="component" value="Unassembled WGS sequence"/>
</dbReference>
<dbReference type="OrthoDB" id="416609at2759"/>
<feature type="region of interest" description="Disordered" evidence="1">
    <location>
        <begin position="170"/>
        <end position="273"/>
    </location>
</feature>
<dbReference type="GO" id="GO:0016747">
    <property type="term" value="F:acyltransferase activity, transferring groups other than amino-acyl groups"/>
    <property type="evidence" value="ECO:0007669"/>
    <property type="project" value="InterPro"/>
</dbReference>
<evidence type="ECO:0000313" key="5">
    <source>
        <dbReference type="EMBL" id="CAE8626366.1"/>
    </source>
</evidence>
<proteinExistence type="predicted"/>
<name>A0A813GGT6_POLGL</name>
<feature type="region of interest" description="Disordered" evidence="1">
    <location>
        <begin position="1069"/>
        <end position="1134"/>
    </location>
</feature>
<dbReference type="SUPFAM" id="SSF53597">
    <property type="entry name" value="Dihydrofolate reductase-like"/>
    <property type="match status" value="1"/>
</dbReference>
<dbReference type="Gene3D" id="3.40.430.10">
    <property type="entry name" value="Dihydrofolate Reductase, subunit A"/>
    <property type="match status" value="1"/>
</dbReference>
<feature type="transmembrane region" description="Helical" evidence="2">
    <location>
        <begin position="1524"/>
        <end position="1541"/>
    </location>
</feature>
<dbReference type="InterPro" id="IPR002734">
    <property type="entry name" value="RibDG_C"/>
</dbReference>
<feature type="compositionally biased region" description="Low complexity" evidence="1">
    <location>
        <begin position="1108"/>
        <end position="1134"/>
    </location>
</feature>